<gene>
    <name evidence="1" type="ORF">T23_09940</name>
</gene>
<dbReference type="EMBL" id="AP028127">
    <property type="protein sequence ID" value="BEH90892.1"/>
    <property type="molecule type" value="Genomic_DNA"/>
</dbReference>
<organism evidence="1 2">
    <name type="scientific">Turicibacter faecis</name>
    <dbReference type="NCBI Taxonomy" id="2963365"/>
    <lineage>
        <taxon>Bacteria</taxon>
        <taxon>Bacillati</taxon>
        <taxon>Bacillota</taxon>
        <taxon>Erysipelotrichia</taxon>
        <taxon>Erysipelotrichales</taxon>
        <taxon>Turicibacteraceae</taxon>
        <taxon>Turicibacter</taxon>
    </lineage>
</organism>
<dbReference type="Proteomes" id="UP001432099">
    <property type="component" value="Chromosome"/>
</dbReference>
<evidence type="ECO:0000313" key="2">
    <source>
        <dbReference type="Proteomes" id="UP001432099"/>
    </source>
</evidence>
<evidence type="ECO:0000313" key="1">
    <source>
        <dbReference type="EMBL" id="BEH90892.1"/>
    </source>
</evidence>
<sequence length="49" mass="5929">MREHQPTVTNQTKRVISATTHHTFKLKLSVDEQKRKAYFARIRGYRDRK</sequence>
<protein>
    <submittedName>
        <fullName evidence="1">Uncharacterized protein</fullName>
    </submittedName>
</protein>
<name>A0ABM8II22_9FIRM</name>
<keyword evidence="2" id="KW-1185">Reference proteome</keyword>
<proteinExistence type="predicted"/>
<accession>A0ABM8II22</accession>
<reference evidence="1" key="1">
    <citation type="journal article" date="2024" name="Int. J. Syst. Evol. Microbiol.">
        <title>Turicibacter faecis sp. nov., isolated from faeces of heart failure mouse model.</title>
        <authorList>
            <person name="Imamura Y."/>
            <person name="Motooka D."/>
            <person name="Nakajima Y."/>
            <person name="Ito S."/>
            <person name="Kitakaze M."/>
            <person name="Iida T."/>
            <person name="Nakamura S."/>
        </authorList>
    </citation>
    <scope>NUCLEOTIDE SEQUENCE</scope>
    <source>
        <strain evidence="1">TC023</strain>
    </source>
</reference>
<dbReference type="RefSeq" id="WP_161831364.1">
    <property type="nucleotide sequence ID" value="NZ_AP028127.1"/>
</dbReference>